<protein>
    <submittedName>
        <fullName evidence="1">Uncharacterized protein</fullName>
    </submittedName>
</protein>
<evidence type="ECO:0000313" key="1">
    <source>
        <dbReference type="EMBL" id="JAH15872.1"/>
    </source>
</evidence>
<name>A0A0E9QHB7_ANGAN</name>
<organism evidence="1">
    <name type="scientific">Anguilla anguilla</name>
    <name type="common">European freshwater eel</name>
    <name type="synonym">Muraena anguilla</name>
    <dbReference type="NCBI Taxonomy" id="7936"/>
    <lineage>
        <taxon>Eukaryota</taxon>
        <taxon>Metazoa</taxon>
        <taxon>Chordata</taxon>
        <taxon>Craniata</taxon>
        <taxon>Vertebrata</taxon>
        <taxon>Euteleostomi</taxon>
        <taxon>Actinopterygii</taxon>
        <taxon>Neopterygii</taxon>
        <taxon>Teleostei</taxon>
        <taxon>Anguilliformes</taxon>
        <taxon>Anguillidae</taxon>
        <taxon>Anguilla</taxon>
    </lineage>
</organism>
<reference evidence="1" key="1">
    <citation type="submission" date="2014-11" db="EMBL/GenBank/DDBJ databases">
        <authorList>
            <person name="Amaro Gonzalez C."/>
        </authorList>
    </citation>
    <scope>NUCLEOTIDE SEQUENCE</scope>
</reference>
<proteinExistence type="predicted"/>
<reference evidence="1" key="2">
    <citation type="journal article" date="2015" name="Fish Shellfish Immunol.">
        <title>Early steps in the European eel (Anguilla anguilla)-Vibrio vulnificus interaction in the gills: Role of the RtxA13 toxin.</title>
        <authorList>
            <person name="Callol A."/>
            <person name="Pajuelo D."/>
            <person name="Ebbesson L."/>
            <person name="Teles M."/>
            <person name="MacKenzie S."/>
            <person name="Amaro C."/>
        </authorList>
    </citation>
    <scope>NUCLEOTIDE SEQUENCE</scope>
</reference>
<dbReference type="EMBL" id="GBXM01092705">
    <property type="protein sequence ID" value="JAH15872.1"/>
    <property type="molecule type" value="Transcribed_RNA"/>
</dbReference>
<dbReference type="AlphaFoldDB" id="A0A0E9QHB7"/>
<sequence>MTTRHHPSIYALLPSNMPSQTFSLIPATVLPCNIPKTLFGFFFPSPPYLVC</sequence>
<accession>A0A0E9QHB7</accession>